<evidence type="ECO:0000256" key="1">
    <source>
        <dbReference type="ARBA" id="ARBA00004651"/>
    </source>
</evidence>
<evidence type="ECO:0000256" key="2">
    <source>
        <dbReference type="ARBA" id="ARBA00022475"/>
    </source>
</evidence>
<evidence type="ECO:0000256" key="6">
    <source>
        <dbReference type="SAM" id="Phobius"/>
    </source>
</evidence>
<feature type="transmembrane region" description="Helical" evidence="6">
    <location>
        <begin position="270"/>
        <end position="287"/>
    </location>
</feature>
<dbReference type="EMBL" id="JAJTWT010000004">
    <property type="protein sequence ID" value="MCE4537837.1"/>
    <property type="molecule type" value="Genomic_DNA"/>
</dbReference>
<feature type="transmembrane region" description="Helical" evidence="6">
    <location>
        <begin position="9"/>
        <end position="34"/>
    </location>
</feature>
<keyword evidence="2" id="KW-1003">Cell membrane</keyword>
<dbReference type="SUPFAM" id="SSF103473">
    <property type="entry name" value="MFS general substrate transporter"/>
    <property type="match status" value="1"/>
</dbReference>
<evidence type="ECO:0000256" key="5">
    <source>
        <dbReference type="ARBA" id="ARBA00023136"/>
    </source>
</evidence>
<reference evidence="8 9" key="1">
    <citation type="submission" date="2021-12" db="EMBL/GenBank/DDBJ databases">
        <title>Genome seq of p7.</title>
        <authorList>
            <person name="Seo T."/>
        </authorList>
    </citation>
    <scope>NUCLEOTIDE SEQUENCE [LARGE SCALE GENOMIC DNA]</scope>
    <source>
        <strain evidence="8 9">P7</strain>
    </source>
</reference>
<protein>
    <submittedName>
        <fullName evidence="8">MFS transporter</fullName>
    </submittedName>
</protein>
<feature type="transmembrane region" description="Helical" evidence="6">
    <location>
        <begin position="132"/>
        <end position="154"/>
    </location>
</feature>
<feature type="transmembrane region" description="Helical" evidence="6">
    <location>
        <begin position="241"/>
        <end position="258"/>
    </location>
</feature>
<feature type="transmembrane region" description="Helical" evidence="6">
    <location>
        <begin position="46"/>
        <end position="66"/>
    </location>
</feature>
<accession>A0ABS8XFR8</accession>
<comment type="subcellular location">
    <subcellularLocation>
        <location evidence="1">Cell membrane</location>
        <topology evidence="1">Multi-pass membrane protein</topology>
    </subcellularLocation>
</comment>
<keyword evidence="4 6" id="KW-1133">Transmembrane helix</keyword>
<proteinExistence type="predicted"/>
<feature type="transmembrane region" description="Helical" evidence="6">
    <location>
        <begin position="324"/>
        <end position="351"/>
    </location>
</feature>
<dbReference type="InterPro" id="IPR050189">
    <property type="entry name" value="MFS_Efflux_Transporters"/>
</dbReference>
<feature type="transmembrane region" description="Helical" evidence="6">
    <location>
        <begin position="208"/>
        <end position="229"/>
    </location>
</feature>
<name>A0ABS8XFR8_9BURK</name>
<organism evidence="8 9">
    <name type="scientific">Pelomonas caseinilytica</name>
    <dbReference type="NCBI Taxonomy" id="2906763"/>
    <lineage>
        <taxon>Bacteria</taxon>
        <taxon>Pseudomonadati</taxon>
        <taxon>Pseudomonadota</taxon>
        <taxon>Betaproteobacteria</taxon>
        <taxon>Burkholderiales</taxon>
        <taxon>Sphaerotilaceae</taxon>
        <taxon>Roseateles</taxon>
    </lineage>
</organism>
<sequence>MDASTPRQLWLLALANFVIGMGAFVVVGVLSPLAQAFGVTRPEAGALMSVYAGTYAVASPLLVAATGRLDRRLLLVLGLGLFGLGALAAALAPSFGWLLAARALMALGGGLVTPVAASVGVVLAGPGRQGQALAIVFGGLTLAQVLGVPAGAWLGYAFGWASALAVVAALALLGLLAVAAALPRGIRVPVASLASLAGVLRSGRRMGAVAFTALFIGALYVCYTFLAPLLETLYGLSRDGVTGMLALFGLGAVAGNAMGGRLTDRIGPRWTLVLLCLAQAVLMPALTLPTWPLAVVGALIFVWSVFAWSFMVPQQARLAALDPVQLPVLFALNASAIYVGATLGSALGGAVLKGPGLHALGLFGAALMALAFASLAAGR</sequence>
<dbReference type="CDD" id="cd17324">
    <property type="entry name" value="MFS_NepI_like"/>
    <property type="match status" value="1"/>
</dbReference>
<feature type="domain" description="Major facilitator superfamily (MFS) profile" evidence="7">
    <location>
        <begin position="8"/>
        <end position="379"/>
    </location>
</feature>
<dbReference type="Gene3D" id="1.20.1250.20">
    <property type="entry name" value="MFS general substrate transporter like domains"/>
    <property type="match status" value="1"/>
</dbReference>
<feature type="transmembrane region" description="Helical" evidence="6">
    <location>
        <begin position="73"/>
        <end position="97"/>
    </location>
</feature>
<evidence type="ECO:0000313" key="8">
    <source>
        <dbReference type="EMBL" id="MCE4537837.1"/>
    </source>
</evidence>
<dbReference type="InterPro" id="IPR020846">
    <property type="entry name" value="MFS_dom"/>
</dbReference>
<keyword evidence="9" id="KW-1185">Reference proteome</keyword>
<evidence type="ECO:0000256" key="3">
    <source>
        <dbReference type="ARBA" id="ARBA00022692"/>
    </source>
</evidence>
<dbReference type="InterPro" id="IPR011701">
    <property type="entry name" value="MFS"/>
</dbReference>
<feature type="transmembrane region" description="Helical" evidence="6">
    <location>
        <begin position="160"/>
        <end position="182"/>
    </location>
</feature>
<dbReference type="Proteomes" id="UP001201463">
    <property type="component" value="Unassembled WGS sequence"/>
</dbReference>
<feature type="transmembrane region" description="Helical" evidence="6">
    <location>
        <begin position="357"/>
        <end position="377"/>
    </location>
</feature>
<gene>
    <name evidence="8" type="ORF">LXT12_11305</name>
</gene>
<dbReference type="PROSITE" id="PS50850">
    <property type="entry name" value="MFS"/>
    <property type="match status" value="1"/>
</dbReference>
<feature type="transmembrane region" description="Helical" evidence="6">
    <location>
        <begin position="293"/>
        <end position="312"/>
    </location>
</feature>
<dbReference type="RefSeq" id="WP_233392073.1">
    <property type="nucleotide sequence ID" value="NZ_JAJTWT010000004.1"/>
</dbReference>
<dbReference type="PANTHER" id="PTHR43124:SF10">
    <property type="entry name" value="PURINE EFFLUX PUMP PBUE"/>
    <property type="match status" value="1"/>
</dbReference>
<keyword evidence="3 6" id="KW-0812">Transmembrane</keyword>
<dbReference type="InterPro" id="IPR036259">
    <property type="entry name" value="MFS_trans_sf"/>
</dbReference>
<evidence type="ECO:0000256" key="4">
    <source>
        <dbReference type="ARBA" id="ARBA00022989"/>
    </source>
</evidence>
<feature type="transmembrane region" description="Helical" evidence="6">
    <location>
        <begin position="103"/>
        <end position="125"/>
    </location>
</feature>
<dbReference type="PANTHER" id="PTHR43124">
    <property type="entry name" value="PURINE EFFLUX PUMP PBUE"/>
    <property type="match status" value="1"/>
</dbReference>
<comment type="caution">
    <text evidence="8">The sequence shown here is derived from an EMBL/GenBank/DDBJ whole genome shotgun (WGS) entry which is preliminary data.</text>
</comment>
<dbReference type="Pfam" id="PF07690">
    <property type="entry name" value="MFS_1"/>
    <property type="match status" value="1"/>
</dbReference>
<evidence type="ECO:0000313" key="9">
    <source>
        <dbReference type="Proteomes" id="UP001201463"/>
    </source>
</evidence>
<evidence type="ECO:0000259" key="7">
    <source>
        <dbReference type="PROSITE" id="PS50850"/>
    </source>
</evidence>
<keyword evidence="5 6" id="KW-0472">Membrane</keyword>